<feature type="compositionally biased region" description="Polar residues" evidence="10">
    <location>
        <begin position="1"/>
        <end position="14"/>
    </location>
</feature>
<evidence type="ECO:0000256" key="7">
    <source>
        <dbReference type="ARBA" id="ARBA00022884"/>
    </source>
</evidence>
<dbReference type="InterPro" id="IPR040309">
    <property type="entry name" value="Naf1"/>
</dbReference>
<proteinExistence type="inferred from homology"/>
<evidence type="ECO:0000256" key="9">
    <source>
        <dbReference type="ARBA" id="ARBA00076743"/>
    </source>
</evidence>
<dbReference type="Pfam" id="PF04410">
    <property type="entry name" value="Gar1"/>
    <property type="match status" value="1"/>
</dbReference>
<sequence length="972" mass="105042">MDQNGNTHAYSTASFDIPPAKKARLETAEPAAPVEVTTPMDDMDDIYNTPQACGSPQRDENSFPAPTSEEQPPCAVQPTFNLPGLGMANVIPTNSEHVEEARAVPEQLHMGQEEISNSYDLLLTTELATQHATATERELHEDLVGSEDGLPVDIQDGLPVDIQDGLPSSVLEKSPLIPSMDVVRDEMNLIRGGGASSTEEPKAIAGQSEGQGLKYKEIIDSKIGLQLGHPQEATTAKSIPAGTGLAERLPEAVDPPEMARTTNSSTPTQSSTPARKSPLIPSMEVVRDETNLIRGSGANSTEEAEAIAGQSEGQGLKYKEIIDSKIALQLGHPQEAATAKSIPAGTGLAERLPEAADPPEMARTTNSSTPAQASTPASNSLEHAILPVSLNEDEKAELDGHASSGQAEASQTSADPEFELDSSPVVSSFSDISSDSSSSDSDDYEMLDPEEQARRLMQEDGGSDEEACKRGGNAAGGGPLKTLNEKPDEDVQRPNVVITPDMKIEELGDVENLVENIVLIKAKTSGEYRVLETGSVLCLEDRTIIGVVAETLGRVQQPLYSVRFTNATAIPEAGIAKGTRIFYVEQHSTYVFTQLLKAFKGSDASNLHDEEVGDDELEFSDDEAEAEHKRRLKMQRQAKRGGPGVVRDGGSRGSHRMGMNRQSRPNEVSISYDDVIDDSHYDNDKNGNDEQLYTPLARPSNLHEMMAQRRPPLEGRPPRDGADRGIRGGRGRGERGRGGLVRGRGYRGGMDDRGERRGSGDGRKNVGRNDGGSQHRREGNGRRGGMQPQIYHDPHSMSPAQSIVVPPYLPNSSALTPHAYQPQYAQQYSQTPPQSPFTSSPNFLSQPYPQQQATHQEYHPYHQVYGQAQQYPSQEPYGQNPNPPPAAQNNNIPAGAFVNPAFFGSLHQQSPMHQQHTAQQHWTSQPADARPQQDTYGNGPGGMSPESDAAFRAAQDRINVLRQLSQRSGPAP</sequence>
<evidence type="ECO:0000256" key="10">
    <source>
        <dbReference type="SAM" id="MobiDB-lite"/>
    </source>
</evidence>
<evidence type="ECO:0000256" key="5">
    <source>
        <dbReference type="ARBA" id="ARBA00022552"/>
    </source>
</evidence>
<feature type="compositionally biased region" description="Polar residues" evidence="10">
    <location>
        <begin position="842"/>
        <end position="855"/>
    </location>
</feature>
<keyword evidence="7" id="KW-0694">RNA-binding</keyword>
<organism evidence="11 12">
    <name type="scientific">Lasallia pustulata</name>
    <dbReference type="NCBI Taxonomy" id="136370"/>
    <lineage>
        <taxon>Eukaryota</taxon>
        <taxon>Fungi</taxon>
        <taxon>Dikarya</taxon>
        <taxon>Ascomycota</taxon>
        <taxon>Pezizomycotina</taxon>
        <taxon>Lecanoromycetes</taxon>
        <taxon>OSLEUM clade</taxon>
        <taxon>Umbilicariomycetidae</taxon>
        <taxon>Umbilicariales</taxon>
        <taxon>Umbilicariaceae</taxon>
        <taxon>Lasallia</taxon>
    </lineage>
</organism>
<keyword evidence="5" id="KW-0698">rRNA processing</keyword>
<feature type="compositionally biased region" description="Low complexity" evidence="10">
    <location>
        <begin position="887"/>
        <end position="896"/>
    </location>
</feature>
<dbReference type="InterPro" id="IPR007504">
    <property type="entry name" value="H/ACA_rnp_Gar1/Naf1"/>
</dbReference>
<feature type="compositionally biased region" description="Polar residues" evidence="10">
    <location>
        <begin position="906"/>
        <end position="936"/>
    </location>
</feature>
<dbReference type="GO" id="GO:0001522">
    <property type="term" value="P:pseudouridine synthesis"/>
    <property type="evidence" value="ECO:0007669"/>
    <property type="project" value="InterPro"/>
</dbReference>
<dbReference type="InterPro" id="IPR038664">
    <property type="entry name" value="Gar1/Naf1_Cbf5-bd_sf"/>
</dbReference>
<dbReference type="EMBL" id="VXIT01000002">
    <property type="protein sequence ID" value="KAA6414937.1"/>
    <property type="molecule type" value="Genomic_DNA"/>
</dbReference>
<accession>A0A5M8PZQ5</accession>
<comment type="similarity">
    <text evidence="2">Belongs to the NAF1 family.</text>
</comment>
<dbReference type="GO" id="GO:0005634">
    <property type="term" value="C:nucleus"/>
    <property type="evidence" value="ECO:0007669"/>
    <property type="project" value="UniProtKB-SubCell"/>
</dbReference>
<dbReference type="AlphaFoldDB" id="A0A5M8PZQ5"/>
<feature type="compositionally biased region" description="Polar residues" evidence="10">
    <location>
        <begin position="403"/>
        <end position="414"/>
    </location>
</feature>
<feature type="compositionally biased region" description="Basic and acidic residues" evidence="10">
    <location>
        <begin position="749"/>
        <end position="764"/>
    </location>
</feature>
<keyword evidence="4" id="KW-0690">Ribosome biogenesis</keyword>
<comment type="subcellular location">
    <subcellularLocation>
        <location evidence="1">Nucleus</location>
    </subcellularLocation>
</comment>
<dbReference type="FunFam" id="2.40.10.230:FF:000002">
    <property type="entry name" value="H/ACA ribonucleoprotein complex non-core subunit NAF1"/>
    <property type="match status" value="1"/>
</dbReference>
<evidence type="ECO:0000256" key="2">
    <source>
        <dbReference type="ARBA" id="ARBA00009801"/>
    </source>
</evidence>
<feature type="region of interest" description="Disordered" evidence="10">
    <location>
        <begin position="253"/>
        <end position="283"/>
    </location>
</feature>
<dbReference type="GO" id="GO:0005732">
    <property type="term" value="C:sno(s)RNA-containing ribonucleoprotein complex"/>
    <property type="evidence" value="ECO:0007669"/>
    <property type="project" value="InterPro"/>
</dbReference>
<feature type="region of interest" description="Disordered" evidence="10">
    <location>
        <begin position="337"/>
        <end position="492"/>
    </location>
</feature>
<evidence type="ECO:0000313" key="11">
    <source>
        <dbReference type="EMBL" id="KAA6414937.1"/>
    </source>
</evidence>
<feature type="compositionally biased region" description="Low complexity" evidence="10">
    <location>
        <begin position="364"/>
        <end position="380"/>
    </location>
</feature>
<feature type="compositionally biased region" description="Basic residues" evidence="10">
    <location>
        <begin position="629"/>
        <end position="639"/>
    </location>
</feature>
<feature type="region of interest" description="Disordered" evidence="10">
    <location>
        <begin position="824"/>
        <end position="972"/>
    </location>
</feature>
<evidence type="ECO:0000256" key="8">
    <source>
        <dbReference type="ARBA" id="ARBA00023242"/>
    </source>
</evidence>
<dbReference type="Gene3D" id="2.40.10.230">
    <property type="entry name" value="Probable tRNA pseudouridine synthase domain"/>
    <property type="match status" value="1"/>
</dbReference>
<feature type="compositionally biased region" description="Low complexity" evidence="10">
    <location>
        <begin position="824"/>
        <end position="841"/>
    </location>
</feature>
<evidence type="ECO:0000256" key="1">
    <source>
        <dbReference type="ARBA" id="ARBA00004123"/>
    </source>
</evidence>
<reference evidence="11 12" key="1">
    <citation type="submission" date="2019-09" db="EMBL/GenBank/DDBJ databases">
        <title>The hologenome of the rock-dwelling lichen Lasallia pustulata.</title>
        <authorList>
            <person name="Greshake Tzovaras B."/>
            <person name="Segers F."/>
            <person name="Bicker A."/>
            <person name="Dal Grande F."/>
            <person name="Otte J."/>
            <person name="Hankeln T."/>
            <person name="Schmitt I."/>
            <person name="Ebersberger I."/>
        </authorList>
    </citation>
    <scope>NUCLEOTIDE SEQUENCE [LARGE SCALE GENOMIC DNA]</scope>
    <source>
        <strain evidence="11">A1-1</strain>
    </source>
</reference>
<keyword evidence="8" id="KW-0539">Nucleus</keyword>
<evidence type="ECO:0000256" key="3">
    <source>
        <dbReference type="ARBA" id="ARBA00021438"/>
    </source>
</evidence>
<feature type="compositionally biased region" description="Low complexity" evidence="10">
    <location>
        <begin position="421"/>
        <end position="439"/>
    </location>
</feature>
<dbReference type="PANTHER" id="PTHR31633:SF1">
    <property type="entry name" value="H_ACA RIBONUCLEOPROTEIN COMPLEX NON-CORE SUBUNIT NAF1"/>
    <property type="match status" value="1"/>
</dbReference>
<feature type="compositionally biased region" description="Basic and acidic residues" evidence="10">
    <location>
        <begin position="677"/>
        <end position="688"/>
    </location>
</feature>
<protein>
    <recommendedName>
        <fullName evidence="3">H/ACA ribonucleoprotein complex non-core subunit NAF1</fullName>
    </recommendedName>
    <alternativeName>
        <fullName evidence="9">Nuclear assembly factor 1</fullName>
    </alternativeName>
</protein>
<evidence type="ECO:0000256" key="6">
    <source>
        <dbReference type="ARBA" id="ARBA00022553"/>
    </source>
</evidence>
<evidence type="ECO:0000256" key="4">
    <source>
        <dbReference type="ARBA" id="ARBA00022517"/>
    </source>
</evidence>
<dbReference type="Proteomes" id="UP000324767">
    <property type="component" value="Unassembled WGS sequence"/>
</dbReference>
<feature type="compositionally biased region" description="Low complexity" evidence="10">
    <location>
        <begin position="261"/>
        <end position="273"/>
    </location>
</feature>
<dbReference type="GO" id="GO:0003723">
    <property type="term" value="F:RNA binding"/>
    <property type="evidence" value="ECO:0007669"/>
    <property type="project" value="UniProtKB-KW"/>
</dbReference>
<feature type="region of interest" description="Disordered" evidence="10">
    <location>
        <begin position="1"/>
        <end position="74"/>
    </location>
</feature>
<dbReference type="InterPro" id="IPR009000">
    <property type="entry name" value="Transl_B-barrel_sf"/>
</dbReference>
<feature type="compositionally biased region" description="Acidic residues" evidence="10">
    <location>
        <begin position="611"/>
        <end position="625"/>
    </location>
</feature>
<name>A0A5M8PZQ5_9LECA</name>
<dbReference type="SUPFAM" id="SSF50447">
    <property type="entry name" value="Translation proteins"/>
    <property type="match status" value="1"/>
</dbReference>
<keyword evidence="6" id="KW-0597">Phosphoprotein</keyword>
<feature type="compositionally biased region" description="Gly residues" evidence="10">
    <location>
        <begin position="738"/>
        <end position="748"/>
    </location>
</feature>
<feature type="compositionally biased region" description="Acidic residues" evidence="10">
    <location>
        <begin position="440"/>
        <end position="450"/>
    </location>
</feature>
<dbReference type="OrthoDB" id="21550at2759"/>
<evidence type="ECO:0000313" key="12">
    <source>
        <dbReference type="Proteomes" id="UP000324767"/>
    </source>
</evidence>
<feature type="compositionally biased region" description="Polar residues" evidence="10">
    <location>
        <begin position="962"/>
        <end position="972"/>
    </location>
</feature>
<dbReference type="GO" id="GO:0006364">
    <property type="term" value="P:rRNA processing"/>
    <property type="evidence" value="ECO:0007669"/>
    <property type="project" value="UniProtKB-KW"/>
</dbReference>
<comment type="caution">
    <text evidence="11">The sequence shown here is derived from an EMBL/GenBank/DDBJ whole genome shotgun (WGS) entry which is preliminary data.</text>
</comment>
<dbReference type="GO" id="GO:0000493">
    <property type="term" value="P:box H/ACA snoRNP assembly"/>
    <property type="evidence" value="ECO:0007669"/>
    <property type="project" value="InterPro"/>
</dbReference>
<feature type="compositionally biased region" description="Basic and acidic residues" evidence="10">
    <location>
        <begin position="483"/>
        <end position="492"/>
    </location>
</feature>
<dbReference type="PANTHER" id="PTHR31633">
    <property type="entry name" value="H/ACA RIBONUCLEOPROTEIN COMPLEX NON-CORE SUBUNIT NAF1"/>
    <property type="match status" value="1"/>
</dbReference>
<feature type="compositionally biased region" description="Basic and acidic residues" evidence="10">
    <location>
        <begin position="711"/>
        <end position="737"/>
    </location>
</feature>
<feature type="compositionally biased region" description="Polar residues" evidence="10">
    <location>
        <begin position="866"/>
        <end position="877"/>
    </location>
</feature>
<gene>
    <name evidence="11" type="ORF">FRX48_01688</name>
</gene>
<feature type="region of interest" description="Disordered" evidence="10">
    <location>
        <begin position="610"/>
        <end position="809"/>
    </location>
</feature>